<proteinExistence type="predicted"/>
<feature type="domain" description="Schlafen AlbA-2" evidence="1">
    <location>
        <begin position="5"/>
        <end position="110"/>
    </location>
</feature>
<dbReference type="Gene3D" id="3.30.950.30">
    <property type="entry name" value="Schlafen, AAA domain"/>
    <property type="match status" value="1"/>
</dbReference>
<evidence type="ECO:0000259" key="2">
    <source>
        <dbReference type="Pfam" id="PF21247"/>
    </source>
</evidence>
<evidence type="ECO:0000259" key="1">
    <source>
        <dbReference type="Pfam" id="PF04326"/>
    </source>
</evidence>
<gene>
    <name evidence="3" type="ORF">EJ104_08455</name>
</gene>
<dbReference type="PANTHER" id="PTHR30595">
    <property type="entry name" value="GLPR-RELATED TRANSCRIPTIONAL REPRESSOR"/>
    <property type="match status" value="1"/>
</dbReference>
<organism evidence="3 4">
    <name type="scientific">Deinococcus radiophilus</name>
    <dbReference type="NCBI Taxonomy" id="32062"/>
    <lineage>
        <taxon>Bacteria</taxon>
        <taxon>Thermotogati</taxon>
        <taxon>Deinococcota</taxon>
        <taxon>Deinococci</taxon>
        <taxon>Deinococcales</taxon>
        <taxon>Deinococcaceae</taxon>
        <taxon>Deinococcus</taxon>
    </lineage>
</organism>
<dbReference type="Pfam" id="PF13749">
    <property type="entry name" value="HATPase_c_4"/>
    <property type="match status" value="1"/>
</dbReference>
<evidence type="ECO:0000313" key="4">
    <source>
        <dbReference type="Proteomes" id="UP000277766"/>
    </source>
</evidence>
<dbReference type="Gene3D" id="3.30.565.60">
    <property type="match status" value="1"/>
</dbReference>
<evidence type="ECO:0000313" key="3">
    <source>
        <dbReference type="EMBL" id="RTR26362.1"/>
    </source>
</evidence>
<dbReference type="OrthoDB" id="9813719at2"/>
<dbReference type="AlphaFoldDB" id="A0A3S0L3T6"/>
<comment type="caution">
    <text evidence="3">The sequence shown here is derived from an EMBL/GenBank/DDBJ whole genome shotgun (WGS) entry which is preliminary data.</text>
</comment>
<accession>A0A3S0L3T6</accession>
<dbReference type="PANTHER" id="PTHR30595:SF6">
    <property type="entry name" value="SCHLAFEN ALBA-2 DOMAIN-CONTAINING PROTEIN"/>
    <property type="match status" value="1"/>
</dbReference>
<name>A0A3S0L3T6_9DEIO</name>
<sequence>MTGAESQHLEWKESWRDEYLKWICAFANSGGGTLVVGRGDSGRAVGVADPQRLLEDLPNKIRNLLGLVVPVQLRHEEGHALIEIHVEASPYPVSYRGKYYSRSGSTTQELSGAALDAFLLRMQGRHWDSVPVPRVGPAHLSDKALARFRTLAARSGRVETEWLEESDTVLLERLRLVEGDYLKRAAILLFHPDPEQFIGGAFVKIGAFGDSDADLRFQDEVHGPLILQVERTVEVLKAKYLKALISYQGLQRIESLQVPEAALREAVLNAVVHKDYSSSVPIQISVYPGRLLIFNPGQLPQGWTLEKLLGKHASLPFNPDIANAFFRAGQIESWGRGIERVREVCRAAGATEPQWKAEPTELWVEFELLQEQIGRVPPQVTPQVTPQVKLLMTLGERTLSRQKLQEELGLKDTQYFRQSYLLPALEAGLIEMTIPDKPTSRLQKYRLTEQGRAALGQQGDLP</sequence>
<protein>
    <submittedName>
        <fullName evidence="3">Transcriptional regulator</fullName>
    </submittedName>
</protein>
<dbReference type="Proteomes" id="UP000277766">
    <property type="component" value="Unassembled WGS sequence"/>
</dbReference>
<feature type="domain" description="Filamentation induced by cAMP protein Fic-like C-terminal" evidence="2">
    <location>
        <begin position="387"/>
        <end position="448"/>
    </location>
</feature>
<dbReference type="Pfam" id="PF21247">
    <property type="entry name" value="Fic-like_C"/>
    <property type="match status" value="1"/>
</dbReference>
<keyword evidence="4" id="KW-1185">Reference proteome</keyword>
<dbReference type="EMBL" id="RXPE01000016">
    <property type="protein sequence ID" value="RTR26362.1"/>
    <property type="molecule type" value="Genomic_DNA"/>
</dbReference>
<dbReference type="InterPro" id="IPR007421">
    <property type="entry name" value="Schlafen_AlbA_2_dom"/>
</dbReference>
<dbReference type="InterPro" id="IPR038461">
    <property type="entry name" value="Schlafen_AlbA_2_dom_sf"/>
</dbReference>
<dbReference type="RefSeq" id="WP_126352295.1">
    <property type="nucleotide sequence ID" value="NZ_CP086384.1"/>
</dbReference>
<dbReference type="InterPro" id="IPR049514">
    <property type="entry name" value="Fic-like_C"/>
</dbReference>
<reference evidence="3 4" key="1">
    <citation type="submission" date="2018-12" db="EMBL/GenBank/DDBJ databases">
        <title>Deinococcus radiophilus ATCC 27603 genome sequencing and assembly.</title>
        <authorList>
            <person name="Maclea K.S."/>
            <person name="Maynard C.R."/>
        </authorList>
    </citation>
    <scope>NUCLEOTIDE SEQUENCE [LARGE SCALE GENOMIC DNA]</scope>
    <source>
        <strain evidence="3 4">ATCC 27603</strain>
    </source>
</reference>
<dbReference type="Pfam" id="PF04326">
    <property type="entry name" value="SLFN_AlbA_2"/>
    <property type="match status" value="1"/>
</dbReference>
<dbReference type="InterPro" id="IPR038475">
    <property type="entry name" value="RecG_C_sf"/>
</dbReference>